<sequence length="195" mass="21142">MTKTKWILLLLVGAVLMLLSLPIGNRSEKGDQNSLVAQSGDEKTDWQSVKDDSKAVESDSDETYEKQLEERIKNFLRNVEGVGEVDVMVVLKSSEEKVFRVDTNTSVGQTEEADAQGGSRKSQSSQTEENTILTAGSSGQGNEPLVEKELKPEISGIIISAHGGGSRQIQAEISAAMEALFGLPAHKIKVLKRVD</sequence>
<comment type="caution">
    <text evidence="2">The sequence shown here is derived from an EMBL/GenBank/DDBJ whole genome shotgun (WGS) entry which is preliminary data.</text>
</comment>
<feature type="region of interest" description="Disordered" evidence="1">
    <location>
        <begin position="29"/>
        <end position="64"/>
    </location>
</feature>
<evidence type="ECO:0000313" key="3">
    <source>
        <dbReference type="Proteomes" id="UP000823863"/>
    </source>
</evidence>
<proteinExistence type="predicted"/>
<evidence type="ECO:0000313" key="2">
    <source>
        <dbReference type="EMBL" id="HJC65245.1"/>
    </source>
</evidence>
<feature type="region of interest" description="Disordered" evidence="1">
    <location>
        <begin position="103"/>
        <end position="144"/>
    </location>
</feature>
<accession>A0A9D2TCB7</accession>
<protein>
    <submittedName>
        <fullName evidence="2">Stage III sporulation protein AG</fullName>
    </submittedName>
</protein>
<dbReference type="EMBL" id="DWWB01000003">
    <property type="protein sequence ID" value="HJC65245.1"/>
    <property type="molecule type" value="Genomic_DNA"/>
</dbReference>
<dbReference type="AlphaFoldDB" id="A0A9D2TCB7"/>
<name>A0A9D2TCB7_9FIRM</name>
<reference evidence="2" key="2">
    <citation type="submission" date="2021-04" db="EMBL/GenBank/DDBJ databases">
        <authorList>
            <person name="Gilroy R."/>
        </authorList>
    </citation>
    <scope>NUCLEOTIDE SEQUENCE</scope>
    <source>
        <strain evidence="2">CHK198-12963</strain>
    </source>
</reference>
<feature type="compositionally biased region" description="Basic and acidic residues" evidence="1">
    <location>
        <begin position="40"/>
        <end position="64"/>
    </location>
</feature>
<dbReference type="Proteomes" id="UP000823863">
    <property type="component" value="Unassembled WGS sequence"/>
</dbReference>
<evidence type="ECO:0000256" key="1">
    <source>
        <dbReference type="SAM" id="MobiDB-lite"/>
    </source>
</evidence>
<reference evidence="2" key="1">
    <citation type="journal article" date="2021" name="PeerJ">
        <title>Extensive microbial diversity within the chicken gut microbiome revealed by metagenomics and culture.</title>
        <authorList>
            <person name="Gilroy R."/>
            <person name="Ravi A."/>
            <person name="Getino M."/>
            <person name="Pursley I."/>
            <person name="Horton D.L."/>
            <person name="Alikhan N.F."/>
            <person name="Baker D."/>
            <person name="Gharbi K."/>
            <person name="Hall N."/>
            <person name="Watson M."/>
            <person name="Adriaenssens E.M."/>
            <person name="Foster-Nyarko E."/>
            <person name="Jarju S."/>
            <person name="Secka A."/>
            <person name="Antonio M."/>
            <person name="Oren A."/>
            <person name="Chaudhuri R.R."/>
            <person name="La Ragione R."/>
            <person name="Hildebrand F."/>
            <person name="Pallen M.J."/>
        </authorList>
    </citation>
    <scope>NUCLEOTIDE SEQUENCE</scope>
    <source>
        <strain evidence="2">CHK198-12963</strain>
    </source>
</reference>
<gene>
    <name evidence="2" type="ORF">H9931_00790</name>
</gene>
<organism evidence="2 3">
    <name type="scientific">Candidatus Enterocloster excrementigallinarum</name>
    <dbReference type="NCBI Taxonomy" id="2838558"/>
    <lineage>
        <taxon>Bacteria</taxon>
        <taxon>Bacillati</taxon>
        <taxon>Bacillota</taxon>
        <taxon>Clostridia</taxon>
        <taxon>Lachnospirales</taxon>
        <taxon>Lachnospiraceae</taxon>
        <taxon>Enterocloster</taxon>
    </lineage>
</organism>
<feature type="compositionally biased region" description="Polar residues" evidence="1">
    <location>
        <begin position="119"/>
        <end position="141"/>
    </location>
</feature>